<dbReference type="PANTHER" id="PTHR20275">
    <property type="entry name" value="NAD KINASE"/>
    <property type="match status" value="1"/>
</dbReference>
<dbReference type="InterPro" id="IPR002504">
    <property type="entry name" value="NADK"/>
</dbReference>
<feature type="region of interest" description="Disordered" evidence="6">
    <location>
        <begin position="416"/>
        <end position="445"/>
    </location>
</feature>
<keyword evidence="8" id="KW-1185">Reference proteome</keyword>
<dbReference type="SUPFAM" id="SSF111331">
    <property type="entry name" value="NAD kinase/diacylglycerol kinase-like"/>
    <property type="match status" value="1"/>
</dbReference>
<feature type="region of interest" description="Disordered" evidence="6">
    <location>
        <begin position="26"/>
        <end position="74"/>
    </location>
</feature>
<proteinExistence type="inferred from homology"/>
<evidence type="ECO:0000313" key="8">
    <source>
        <dbReference type="Proteomes" id="UP000886653"/>
    </source>
</evidence>
<dbReference type="InterPro" id="IPR017438">
    <property type="entry name" value="ATP-NAD_kinase_N"/>
</dbReference>
<dbReference type="FunFam" id="2.60.200.30:FF:000004">
    <property type="entry name" value="NAD kinase 2, chloroplastic"/>
    <property type="match status" value="1"/>
</dbReference>
<dbReference type="PANTHER" id="PTHR20275:SF0">
    <property type="entry name" value="NAD KINASE"/>
    <property type="match status" value="1"/>
</dbReference>
<keyword evidence="3" id="KW-0418">Kinase</keyword>
<feature type="compositionally biased region" description="Basic and acidic residues" evidence="6">
    <location>
        <begin position="416"/>
        <end position="426"/>
    </location>
</feature>
<dbReference type="GO" id="GO:0003951">
    <property type="term" value="F:NAD+ kinase activity"/>
    <property type="evidence" value="ECO:0007669"/>
    <property type="project" value="InterPro"/>
</dbReference>
<dbReference type="EMBL" id="MU167435">
    <property type="protein sequence ID" value="KAG0140548.1"/>
    <property type="molecule type" value="Genomic_DNA"/>
</dbReference>
<comment type="similarity">
    <text evidence="1">Belongs to the NAD kinase family.</text>
</comment>
<evidence type="ECO:0000256" key="6">
    <source>
        <dbReference type="SAM" id="MobiDB-lite"/>
    </source>
</evidence>
<dbReference type="GO" id="GO:0019674">
    <property type="term" value="P:NAD+ metabolic process"/>
    <property type="evidence" value="ECO:0007669"/>
    <property type="project" value="InterPro"/>
</dbReference>
<dbReference type="HAMAP" id="MF_00361">
    <property type="entry name" value="NAD_kinase"/>
    <property type="match status" value="1"/>
</dbReference>
<dbReference type="AlphaFoldDB" id="A0A9P6N774"/>
<feature type="compositionally biased region" description="Basic and acidic residues" evidence="6">
    <location>
        <begin position="738"/>
        <end position="749"/>
    </location>
</feature>
<organism evidence="7 8">
    <name type="scientific">Cronartium quercuum f. sp. fusiforme G11</name>
    <dbReference type="NCBI Taxonomy" id="708437"/>
    <lineage>
        <taxon>Eukaryota</taxon>
        <taxon>Fungi</taxon>
        <taxon>Dikarya</taxon>
        <taxon>Basidiomycota</taxon>
        <taxon>Pucciniomycotina</taxon>
        <taxon>Pucciniomycetes</taxon>
        <taxon>Pucciniales</taxon>
        <taxon>Coleosporiaceae</taxon>
        <taxon>Cronartium</taxon>
    </lineage>
</organism>
<feature type="region of interest" description="Disordered" evidence="6">
    <location>
        <begin position="820"/>
        <end position="854"/>
    </location>
</feature>
<protein>
    <recommendedName>
        <fullName evidence="9">ATP-NAD kinase</fullName>
    </recommendedName>
</protein>
<evidence type="ECO:0000256" key="2">
    <source>
        <dbReference type="ARBA" id="ARBA00022679"/>
    </source>
</evidence>
<name>A0A9P6N774_9BASI</name>
<reference evidence="7" key="1">
    <citation type="submission" date="2013-11" db="EMBL/GenBank/DDBJ databases">
        <title>Genome sequence of the fusiform rust pathogen reveals effectors for host alternation and coevolution with pine.</title>
        <authorList>
            <consortium name="DOE Joint Genome Institute"/>
            <person name="Smith K."/>
            <person name="Pendleton A."/>
            <person name="Kubisiak T."/>
            <person name="Anderson C."/>
            <person name="Salamov A."/>
            <person name="Aerts A."/>
            <person name="Riley R."/>
            <person name="Clum A."/>
            <person name="Lindquist E."/>
            <person name="Ence D."/>
            <person name="Campbell M."/>
            <person name="Kronenberg Z."/>
            <person name="Feau N."/>
            <person name="Dhillon B."/>
            <person name="Hamelin R."/>
            <person name="Burleigh J."/>
            <person name="Smith J."/>
            <person name="Yandell M."/>
            <person name="Nelson C."/>
            <person name="Grigoriev I."/>
            <person name="Davis J."/>
        </authorList>
    </citation>
    <scope>NUCLEOTIDE SEQUENCE</scope>
    <source>
        <strain evidence="7">G11</strain>
    </source>
</reference>
<feature type="region of interest" description="Disordered" evidence="6">
    <location>
        <begin position="660"/>
        <end position="784"/>
    </location>
</feature>
<evidence type="ECO:0000256" key="4">
    <source>
        <dbReference type="ARBA" id="ARBA00022857"/>
    </source>
</evidence>
<keyword evidence="2" id="KW-0808">Transferase</keyword>
<dbReference type="InterPro" id="IPR016064">
    <property type="entry name" value="NAD/diacylglycerol_kinase_sf"/>
</dbReference>
<dbReference type="GO" id="GO:0006741">
    <property type="term" value="P:NADP+ biosynthetic process"/>
    <property type="evidence" value="ECO:0007669"/>
    <property type="project" value="InterPro"/>
</dbReference>
<feature type="region of interest" description="Disordered" evidence="6">
    <location>
        <begin position="617"/>
        <end position="642"/>
    </location>
</feature>
<accession>A0A9P6N774</accession>
<feature type="region of interest" description="Disordered" evidence="6">
    <location>
        <begin position="255"/>
        <end position="291"/>
    </location>
</feature>
<keyword evidence="4" id="KW-0521">NADP</keyword>
<evidence type="ECO:0000313" key="7">
    <source>
        <dbReference type="EMBL" id="KAG0140548.1"/>
    </source>
</evidence>
<feature type="compositionally biased region" description="Low complexity" evidence="6">
    <location>
        <begin position="26"/>
        <end position="37"/>
    </location>
</feature>
<evidence type="ECO:0000256" key="3">
    <source>
        <dbReference type="ARBA" id="ARBA00022777"/>
    </source>
</evidence>
<feature type="compositionally biased region" description="Low complexity" evidence="6">
    <location>
        <begin position="259"/>
        <end position="291"/>
    </location>
</feature>
<dbReference type="Pfam" id="PF20143">
    <property type="entry name" value="NAD_kinase_C"/>
    <property type="match status" value="1"/>
</dbReference>
<evidence type="ECO:0008006" key="9">
    <source>
        <dbReference type="Google" id="ProtNLM"/>
    </source>
</evidence>
<feature type="region of interest" description="Disordered" evidence="6">
    <location>
        <begin position="109"/>
        <end position="149"/>
    </location>
</feature>
<dbReference type="OrthoDB" id="24581at2759"/>
<dbReference type="Gene3D" id="2.60.200.30">
    <property type="entry name" value="Probable inorganic polyphosphate/atp-NAD kinase, domain 2"/>
    <property type="match status" value="1"/>
</dbReference>
<feature type="compositionally biased region" description="Acidic residues" evidence="6">
    <location>
        <begin position="673"/>
        <end position="702"/>
    </location>
</feature>
<dbReference type="Gene3D" id="3.40.50.10330">
    <property type="entry name" value="Probable inorganic polyphosphate/atp-NAD kinase, domain 1"/>
    <property type="match status" value="1"/>
</dbReference>
<keyword evidence="5" id="KW-0520">NAD</keyword>
<dbReference type="InterPro" id="IPR017437">
    <property type="entry name" value="ATP-NAD_kinase_PpnK-typ_C"/>
</dbReference>
<feature type="compositionally biased region" description="Acidic residues" evidence="6">
    <location>
        <begin position="130"/>
        <end position="147"/>
    </location>
</feature>
<sequence length="854" mass="93486">MTSGFTSPCFVHSHLDSTLAAAAAAAAASSSRPPSTNIRRDSRNRSNQQSHPSLGLGTSSNAQDARPSHVPQSTSVGVTLQDLLSPVSPHLPSPAFKPPFATFSPITPRAIDHCSLPPPQTPIPQLVQEQDGEDEDEGEMTEGEEPESLTRQLALTATSVREMSKQLGRARIKGTVQSILIITKARDNHLIKLTRELAIWLMQCQSGQTESGTGRRIVVYVDHQLKRSKRFDVAGLTVDHPKFFRPLKARHPFQRRFSRTNSMSSNSSATSHGSSTSGQSGDEDSSSSGDAGQLRYWTAEMCSKSPELFDFVITLGGDGTVLFASWLFQRVVPPIIPFALGSLGFLTNFDYAHYPSVLTQAMKAGVRVNLRMRFKCTVYRASLKHEGGRRAVRSGKTGRILMERVGQEGWEALENGEERMERRQRGEPSPTEQDNGIGRKKAKEDKEIRCFTSRPEESFEVLNELVVDRGPSPYVSLLELFGDDHHMTTVQADGLTVSTPTGSTAYSLSAGGSLVHPEVPALLITPICPHTLSFRPMLLPESMDLRICVPYSSRSTAWASFDGRGRVELRQGDHIKVTASAYPFPTVCADNQSTDWFHAISRTLRWNERERQKSFVVVEEEHGSGARKAGGGRKNGIQKTKKRANTIGFGRVAERQDPAVAVEEKRVEGLAGLEEEEEDEDEDDEDDEEEDEDETYDIDDLSSDTQLDSLSVPSSPHPPESKRPSFKAVASEPLLTGRLEDSHQFEKAIKHQQGLIRRLSSRRDGSGDEDGEYEGRTSKPGTIRSRIVKAAGQEKATIATAACSNKKAVGMGKRPSIVSLRSPNLSGGGGAGPKTFAVWGQDQSSDASSSSDYE</sequence>
<comment type="caution">
    <text evidence="7">The sequence shown here is derived from an EMBL/GenBank/DDBJ whole genome shotgun (WGS) entry which is preliminary data.</text>
</comment>
<evidence type="ECO:0000256" key="5">
    <source>
        <dbReference type="ARBA" id="ARBA00023027"/>
    </source>
</evidence>
<evidence type="ECO:0000256" key="1">
    <source>
        <dbReference type="ARBA" id="ARBA00010995"/>
    </source>
</evidence>
<dbReference type="Proteomes" id="UP000886653">
    <property type="component" value="Unassembled WGS sequence"/>
</dbReference>
<dbReference type="Pfam" id="PF01513">
    <property type="entry name" value="NAD_kinase"/>
    <property type="match status" value="1"/>
</dbReference>
<gene>
    <name evidence="7" type="ORF">CROQUDRAFT_136625</name>
</gene>
<feature type="compositionally biased region" description="Low complexity" evidence="6">
    <location>
        <begin position="841"/>
        <end position="854"/>
    </location>
</feature>